<dbReference type="AlphaFoldDB" id="A0A6M3L5M4"/>
<accession>A0A6M3L5M4</accession>
<proteinExistence type="predicted"/>
<evidence type="ECO:0000313" key="1">
    <source>
        <dbReference type="EMBL" id="QJA89980.1"/>
    </source>
</evidence>
<organism evidence="1">
    <name type="scientific">viral metagenome</name>
    <dbReference type="NCBI Taxonomy" id="1070528"/>
    <lineage>
        <taxon>unclassified sequences</taxon>
        <taxon>metagenomes</taxon>
        <taxon>organismal metagenomes</taxon>
    </lineage>
</organism>
<dbReference type="EMBL" id="MT142882">
    <property type="protein sequence ID" value="QJA89980.1"/>
    <property type="molecule type" value="Genomic_DNA"/>
</dbReference>
<gene>
    <name evidence="1" type="ORF">MM415B02464_0012</name>
</gene>
<reference evidence="1" key="1">
    <citation type="submission" date="2020-03" db="EMBL/GenBank/DDBJ databases">
        <title>The deep terrestrial virosphere.</title>
        <authorList>
            <person name="Holmfeldt K."/>
            <person name="Nilsson E."/>
            <person name="Simone D."/>
            <person name="Lopez-Fernandez M."/>
            <person name="Wu X."/>
            <person name="de Brujin I."/>
            <person name="Lundin D."/>
            <person name="Andersson A."/>
            <person name="Bertilsson S."/>
            <person name="Dopson M."/>
        </authorList>
    </citation>
    <scope>NUCLEOTIDE SEQUENCE</scope>
    <source>
        <strain evidence="1">MM415B02464</strain>
    </source>
</reference>
<protein>
    <submittedName>
        <fullName evidence="1">Uncharacterized protein</fullName>
    </submittedName>
</protein>
<name>A0A6M3L5M4_9ZZZZ</name>
<sequence length="52" mass="6043">MKPRKVMVMMELETRFPINLIKSKLKLYWGGVVKQIQINVVKNKPQKGGKCL</sequence>